<name>A0NQS7_ROSAI</name>
<gene>
    <name evidence="1" type="ORF">SIAM614_14008</name>
</gene>
<comment type="caution">
    <text evidence="1">The sequence shown here is derived from an EMBL/GenBank/DDBJ whole genome shotgun (WGS) entry which is preliminary data.</text>
</comment>
<dbReference type="EMBL" id="AAUW01000004">
    <property type="protein sequence ID" value="EAV45135.1"/>
    <property type="molecule type" value="Genomic_DNA"/>
</dbReference>
<accession>A0NQS7</accession>
<protein>
    <submittedName>
        <fullName evidence="1">Uncharacterized protein</fullName>
    </submittedName>
</protein>
<organism evidence="1 2">
    <name type="scientific">Roseibium aggregatum (strain ATCC 25650 / DSM 13394 / JCM 20685 / NBRC 16684 / NCIMB 2208 / IAM 12614 / B1)</name>
    <name type="common">Stappia aggregata</name>
    <dbReference type="NCBI Taxonomy" id="384765"/>
    <lineage>
        <taxon>Bacteria</taxon>
        <taxon>Pseudomonadati</taxon>
        <taxon>Pseudomonadota</taxon>
        <taxon>Alphaproteobacteria</taxon>
        <taxon>Hyphomicrobiales</taxon>
        <taxon>Stappiaceae</taxon>
        <taxon>Roseibium</taxon>
    </lineage>
</organism>
<evidence type="ECO:0000313" key="2">
    <source>
        <dbReference type="Proteomes" id="UP000004848"/>
    </source>
</evidence>
<evidence type="ECO:0000313" key="1">
    <source>
        <dbReference type="EMBL" id="EAV45135.1"/>
    </source>
</evidence>
<reference evidence="1 2" key="1">
    <citation type="submission" date="2006-05" db="EMBL/GenBank/DDBJ databases">
        <authorList>
            <person name="King G."/>
            <person name="Ferriera S."/>
            <person name="Johnson J."/>
            <person name="Kravitz S."/>
            <person name="Beeson K."/>
            <person name="Sutton G."/>
            <person name="Rogers Y.-H."/>
            <person name="Friedman R."/>
            <person name="Frazier M."/>
            <person name="Venter J.C."/>
        </authorList>
    </citation>
    <scope>NUCLEOTIDE SEQUENCE [LARGE SCALE GENOMIC DNA]</scope>
    <source>
        <strain evidence="2">ATCC 25650 / DSM 13394 / JCM 20685 / NBRC 16684 / NCIMB 2208 / IAM 12614 / B1</strain>
    </source>
</reference>
<dbReference type="Proteomes" id="UP000004848">
    <property type="component" value="Unassembled WGS sequence"/>
</dbReference>
<dbReference type="AlphaFoldDB" id="A0NQS7"/>
<sequence>MSPVCGFIRKVSKLTRFEDTFAGMILEEGWLGNLDSNQD</sequence>
<proteinExistence type="predicted"/>